<comment type="catalytic activity">
    <reaction evidence="9">
        <text>L-proline + NADP(+) = (S)-1-pyrroline-5-carboxylate + NADPH + 2 H(+)</text>
        <dbReference type="Rhea" id="RHEA:14109"/>
        <dbReference type="ChEBI" id="CHEBI:15378"/>
        <dbReference type="ChEBI" id="CHEBI:17388"/>
        <dbReference type="ChEBI" id="CHEBI:57783"/>
        <dbReference type="ChEBI" id="CHEBI:58349"/>
        <dbReference type="ChEBI" id="CHEBI:60039"/>
        <dbReference type="EC" id="1.5.1.2"/>
    </reaction>
</comment>
<dbReference type="HAMAP" id="MF_01925">
    <property type="entry name" value="P5C_reductase"/>
    <property type="match status" value="1"/>
</dbReference>
<feature type="binding site" evidence="11">
    <location>
        <begin position="74"/>
        <end position="77"/>
    </location>
    <ligand>
        <name>NADP(+)</name>
        <dbReference type="ChEBI" id="CHEBI:58349"/>
    </ligand>
</feature>
<comment type="catalytic activity">
    <reaction evidence="9">
        <text>L-proline + NAD(+) = (S)-1-pyrroline-5-carboxylate + NADH + 2 H(+)</text>
        <dbReference type="Rhea" id="RHEA:14105"/>
        <dbReference type="ChEBI" id="CHEBI:15378"/>
        <dbReference type="ChEBI" id="CHEBI:17388"/>
        <dbReference type="ChEBI" id="CHEBI:57540"/>
        <dbReference type="ChEBI" id="CHEBI:57945"/>
        <dbReference type="ChEBI" id="CHEBI:60039"/>
        <dbReference type="EC" id="1.5.1.2"/>
    </reaction>
</comment>
<dbReference type="GO" id="GO:0055129">
    <property type="term" value="P:L-proline biosynthetic process"/>
    <property type="evidence" value="ECO:0007669"/>
    <property type="project" value="UniProtKB-UniRule"/>
</dbReference>
<evidence type="ECO:0000256" key="2">
    <source>
        <dbReference type="ARBA" id="ARBA00005525"/>
    </source>
</evidence>
<dbReference type="EC" id="1.5.1.2" evidence="9 10"/>
<evidence type="ECO:0000256" key="3">
    <source>
        <dbReference type="ARBA" id="ARBA00022490"/>
    </source>
</evidence>
<organism evidence="14 15">
    <name type="scientific">Gracilibacillus thailandensis</name>
    <dbReference type="NCBI Taxonomy" id="563735"/>
    <lineage>
        <taxon>Bacteria</taxon>
        <taxon>Bacillati</taxon>
        <taxon>Bacillota</taxon>
        <taxon>Bacilli</taxon>
        <taxon>Bacillales</taxon>
        <taxon>Bacillaceae</taxon>
        <taxon>Gracilibacillus</taxon>
    </lineage>
</organism>
<evidence type="ECO:0000256" key="5">
    <source>
        <dbReference type="ARBA" id="ARBA00022650"/>
    </source>
</evidence>
<comment type="caution">
    <text evidence="14">The sequence shown here is derived from an EMBL/GenBank/DDBJ whole genome shotgun (WGS) entry which is preliminary data.</text>
</comment>
<evidence type="ECO:0000256" key="7">
    <source>
        <dbReference type="ARBA" id="ARBA00023002"/>
    </source>
</evidence>
<evidence type="ECO:0000313" key="15">
    <source>
        <dbReference type="Proteomes" id="UP000435187"/>
    </source>
</evidence>
<reference evidence="14 15" key="1">
    <citation type="submission" date="2019-10" db="EMBL/GenBank/DDBJ databases">
        <title>Gracilibacillus salitolerans sp. nov., a moderate halophile isolated from a saline soil in northwest China.</title>
        <authorList>
            <person name="Gan L."/>
        </authorList>
    </citation>
    <scope>NUCLEOTIDE SEQUENCE [LARGE SCALE GENOMIC DNA]</scope>
    <source>
        <strain evidence="14 15">TP2-8</strain>
    </source>
</reference>
<dbReference type="Gene3D" id="1.10.3730.10">
    <property type="entry name" value="ProC C-terminal domain-like"/>
    <property type="match status" value="1"/>
</dbReference>
<evidence type="ECO:0000256" key="1">
    <source>
        <dbReference type="ARBA" id="ARBA00004496"/>
    </source>
</evidence>
<dbReference type="InterPro" id="IPR000304">
    <property type="entry name" value="Pyrroline-COOH_reductase"/>
</dbReference>
<dbReference type="AlphaFoldDB" id="A0A6N7R011"/>
<dbReference type="Pfam" id="PF14748">
    <property type="entry name" value="P5CR_dimer"/>
    <property type="match status" value="1"/>
</dbReference>
<evidence type="ECO:0000256" key="10">
    <source>
        <dbReference type="NCBIfam" id="TIGR00112"/>
    </source>
</evidence>
<dbReference type="InterPro" id="IPR028939">
    <property type="entry name" value="P5C_Rdtase_cat_N"/>
</dbReference>
<evidence type="ECO:0000256" key="11">
    <source>
        <dbReference type="PIRSR" id="PIRSR000193-1"/>
    </source>
</evidence>
<dbReference type="PIRSF" id="PIRSF000193">
    <property type="entry name" value="Pyrrol-5-carb_rd"/>
    <property type="match status" value="1"/>
</dbReference>
<dbReference type="Pfam" id="PF03807">
    <property type="entry name" value="F420_oxidored"/>
    <property type="match status" value="1"/>
</dbReference>
<protein>
    <recommendedName>
        <fullName evidence="9 10">Pyrroline-5-carboxylate reductase</fullName>
        <shortName evidence="9">P5C reductase</shortName>
        <shortName evidence="9">P5CR</shortName>
        <ecNumber evidence="9 10">1.5.1.2</ecNumber>
    </recommendedName>
    <alternativeName>
        <fullName evidence="9">PCA reductase</fullName>
    </alternativeName>
</protein>
<keyword evidence="6 9" id="KW-0521">NADP</keyword>
<dbReference type="Proteomes" id="UP000435187">
    <property type="component" value="Unassembled WGS sequence"/>
</dbReference>
<dbReference type="FunFam" id="3.40.50.720:FF:000190">
    <property type="entry name" value="Pyrroline-5-carboxylate reductase"/>
    <property type="match status" value="1"/>
</dbReference>
<keyword evidence="5 9" id="KW-0641">Proline biosynthesis</keyword>
<dbReference type="InterPro" id="IPR036291">
    <property type="entry name" value="NAD(P)-bd_dom_sf"/>
</dbReference>
<dbReference type="SUPFAM" id="SSF48179">
    <property type="entry name" value="6-phosphogluconate dehydrogenase C-terminal domain-like"/>
    <property type="match status" value="1"/>
</dbReference>
<evidence type="ECO:0000256" key="6">
    <source>
        <dbReference type="ARBA" id="ARBA00022857"/>
    </source>
</evidence>
<evidence type="ECO:0000256" key="8">
    <source>
        <dbReference type="ARBA" id="ARBA00058118"/>
    </source>
</evidence>
<dbReference type="NCBIfam" id="TIGR00112">
    <property type="entry name" value="proC"/>
    <property type="match status" value="1"/>
</dbReference>
<dbReference type="EMBL" id="WJEE01000039">
    <property type="protein sequence ID" value="MRI67733.1"/>
    <property type="molecule type" value="Genomic_DNA"/>
</dbReference>
<evidence type="ECO:0000313" key="14">
    <source>
        <dbReference type="EMBL" id="MRI67733.1"/>
    </source>
</evidence>
<keyword evidence="7 9" id="KW-0560">Oxidoreductase</keyword>
<evidence type="ECO:0000256" key="4">
    <source>
        <dbReference type="ARBA" id="ARBA00022605"/>
    </source>
</evidence>
<dbReference type="PANTHER" id="PTHR11645">
    <property type="entry name" value="PYRROLINE-5-CARBOXYLATE REDUCTASE"/>
    <property type="match status" value="1"/>
</dbReference>
<accession>A0A6N7R011</accession>
<dbReference type="Gene3D" id="3.40.50.720">
    <property type="entry name" value="NAD(P)-binding Rossmann-like Domain"/>
    <property type="match status" value="1"/>
</dbReference>
<dbReference type="UniPathway" id="UPA00098">
    <property type="reaction ID" value="UER00361"/>
</dbReference>
<comment type="subcellular location">
    <subcellularLocation>
        <location evidence="1 9">Cytoplasm</location>
    </subcellularLocation>
</comment>
<evidence type="ECO:0000259" key="12">
    <source>
        <dbReference type="Pfam" id="PF03807"/>
    </source>
</evidence>
<dbReference type="InterPro" id="IPR029036">
    <property type="entry name" value="P5CR_dimer"/>
</dbReference>
<comment type="function">
    <text evidence="8 9">Catalyzes the reduction of 1-pyrroline-5-carboxylate (PCA) to L-proline.</text>
</comment>
<feature type="domain" description="Pyrroline-5-carboxylate reductase catalytic N-terminal" evidence="12">
    <location>
        <begin position="7"/>
        <end position="103"/>
    </location>
</feature>
<dbReference type="PANTHER" id="PTHR11645:SF49">
    <property type="entry name" value="PYRROLINE-5-CARBOXYLATE REDUCTASE 1"/>
    <property type="match status" value="1"/>
</dbReference>
<keyword evidence="4 9" id="KW-0028">Amino-acid biosynthesis</keyword>
<evidence type="ECO:0000259" key="13">
    <source>
        <dbReference type="Pfam" id="PF14748"/>
    </source>
</evidence>
<dbReference type="GO" id="GO:0004735">
    <property type="term" value="F:pyrroline-5-carboxylate reductase activity"/>
    <property type="evidence" value="ECO:0007669"/>
    <property type="project" value="UniProtKB-UniRule"/>
</dbReference>
<comment type="pathway">
    <text evidence="9">Amino-acid biosynthesis; L-proline biosynthesis; L-proline from L-glutamate 5-semialdehyde: step 1/1.</text>
</comment>
<keyword evidence="15" id="KW-1185">Reference proteome</keyword>
<proteinExistence type="inferred from homology"/>
<comment type="similarity">
    <text evidence="2 9">Belongs to the pyrroline-5-carboxylate reductase family.</text>
</comment>
<feature type="domain" description="Pyrroline-5-carboxylate reductase dimerisation" evidence="13">
    <location>
        <begin position="166"/>
        <end position="270"/>
    </location>
</feature>
<dbReference type="GO" id="GO:0005737">
    <property type="term" value="C:cytoplasm"/>
    <property type="evidence" value="ECO:0007669"/>
    <property type="project" value="UniProtKB-SubCell"/>
</dbReference>
<evidence type="ECO:0000256" key="9">
    <source>
        <dbReference type="HAMAP-Rule" id="MF_01925"/>
    </source>
</evidence>
<dbReference type="RefSeq" id="WP_153836282.1">
    <property type="nucleotide sequence ID" value="NZ_JBHUMW010000088.1"/>
</dbReference>
<dbReference type="SUPFAM" id="SSF51735">
    <property type="entry name" value="NAD(P)-binding Rossmann-fold domains"/>
    <property type="match status" value="1"/>
</dbReference>
<dbReference type="InterPro" id="IPR008927">
    <property type="entry name" value="6-PGluconate_DH-like_C_sf"/>
</dbReference>
<name>A0A6N7R011_9BACI</name>
<sequence length="276" mass="30220">MNLREKRIAFLGAGSMAEAIIAGMTAKQIVSADRIIATNHSNKERLTELENKYGIRTSQSKKDVVSQSDIIILAMKPKDIQPAITEIKQYLSESKIVVSLLAGISTRYMEQLIGLRNAVVRVMPNTSAMIGQSATTITAGRYATISTVGLIKQLMTSIGTTTLIEEEQMDAYTALAGSAPAFYYYMVEAMEKFVEEQGLHKETAMPLMAQTIKGVAEMLATTSEAPATLRKKITSPGGTTEAGLKTLAQHEFQQAVIACLEQTTKRSKELREMFEK</sequence>
<feature type="binding site" evidence="11">
    <location>
        <begin position="11"/>
        <end position="16"/>
    </location>
    <ligand>
        <name>NADP(+)</name>
        <dbReference type="ChEBI" id="CHEBI:58349"/>
    </ligand>
</feature>
<gene>
    <name evidence="9 14" type="primary">proC</name>
    <name evidence="14" type="ORF">GH885_15540</name>
</gene>
<dbReference type="FunFam" id="1.10.3730.10:FF:000001">
    <property type="entry name" value="Pyrroline-5-carboxylate reductase"/>
    <property type="match status" value="1"/>
</dbReference>
<keyword evidence="3 9" id="KW-0963">Cytoplasm</keyword>